<evidence type="ECO:0000259" key="8">
    <source>
        <dbReference type="Pfam" id="PF25087"/>
    </source>
</evidence>
<evidence type="ECO:0000256" key="2">
    <source>
        <dbReference type="ARBA" id="ARBA00022516"/>
    </source>
</evidence>
<dbReference type="NCBIfam" id="NF003657">
    <property type="entry name" value="PRK05289.1"/>
    <property type="match status" value="1"/>
</dbReference>
<keyword evidence="1" id="KW-0963">Cytoplasm</keyword>
<dbReference type="InterPro" id="IPR056729">
    <property type="entry name" value="GMPPB_C"/>
</dbReference>
<evidence type="ECO:0000313" key="10">
    <source>
        <dbReference type="Proteomes" id="UP000178485"/>
    </source>
</evidence>
<protein>
    <submittedName>
        <fullName evidence="9">Acyl-[acyl-carrier-protein]-UDP-N-acetylglucosamine O-acyltransferase</fullName>
        <ecNumber evidence="9">2.3.1.129</ecNumber>
    </submittedName>
</protein>
<evidence type="ECO:0000256" key="4">
    <source>
        <dbReference type="ARBA" id="ARBA00022679"/>
    </source>
</evidence>
<dbReference type="GO" id="GO:0009245">
    <property type="term" value="P:lipid A biosynthetic process"/>
    <property type="evidence" value="ECO:0007669"/>
    <property type="project" value="UniProtKB-KW"/>
</dbReference>
<dbReference type="PIRSF" id="PIRSF000456">
    <property type="entry name" value="UDP-GlcNAc_acltr"/>
    <property type="match status" value="1"/>
</dbReference>
<feature type="domain" description="Mannose-1-phosphate guanyltransferase C-terminal" evidence="8">
    <location>
        <begin position="8"/>
        <end position="104"/>
    </location>
</feature>
<dbReference type="EC" id="2.3.1.129" evidence="9"/>
<feature type="domain" description="UDP N-acetylglucosamine O-acyltransferase C-terminal" evidence="7">
    <location>
        <begin position="175"/>
        <end position="256"/>
    </location>
</feature>
<evidence type="ECO:0000256" key="5">
    <source>
        <dbReference type="ARBA" id="ARBA00023098"/>
    </source>
</evidence>
<organism evidence="9 10">
    <name type="scientific">Petrimonas mucosa</name>
    <dbReference type="NCBI Taxonomy" id="1642646"/>
    <lineage>
        <taxon>Bacteria</taxon>
        <taxon>Pseudomonadati</taxon>
        <taxon>Bacteroidota</taxon>
        <taxon>Bacteroidia</taxon>
        <taxon>Bacteroidales</taxon>
        <taxon>Dysgonomonadaceae</taxon>
        <taxon>Petrimonas</taxon>
    </lineage>
</organism>
<keyword evidence="2" id="KW-0444">Lipid biosynthesis</keyword>
<dbReference type="PANTHER" id="PTHR43480">
    <property type="entry name" value="ACYL-[ACYL-CARRIER-PROTEIN]--UDP-N-ACETYLGLUCOSAMINE O-ACYLTRANSFERASE"/>
    <property type="match status" value="1"/>
</dbReference>
<dbReference type="InterPro" id="IPR037157">
    <property type="entry name" value="Acetyltransf_C_sf"/>
</dbReference>
<dbReference type="Gene3D" id="1.20.1180.10">
    <property type="entry name" value="Udp N-acetylglucosamine O-acyltransferase, C-terminal domain"/>
    <property type="match status" value="1"/>
</dbReference>
<accession>A0A1G4G5Z2</accession>
<dbReference type="Pfam" id="PF13720">
    <property type="entry name" value="Acetyltransf_11"/>
    <property type="match status" value="1"/>
</dbReference>
<name>A0A1G4G5Z2_9BACT</name>
<dbReference type="AlphaFoldDB" id="A0A1G4G5Z2"/>
<dbReference type="CDD" id="cd03351">
    <property type="entry name" value="LbH_UDP-GlcNAc_AT"/>
    <property type="match status" value="1"/>
</dbReference>
<evidence type="ECO:0000259" key="7">
    <source>
        <dbReference type="Pfam" id="PF13720"/>
    </source>
</evidence>
<keyword evidence="5" id="KW-0443">Lipid metabolism</keyword>
<evidence type="ECO:0000256" key="1">
    <source>
        <dbReference type="ARBA" id="ARBA00022490"/>
    </source>
</evidence>
<dbReference type="Pfam" id="PF25087">
    <property type="entry name" value="GMPPB_C"/>
    <property type="match status" value="1"/>
</dbReference>
<dbReference type="InterPro" id="IPR029098">
    <property type="entry name" value="Acetyltransf_C"/>
</dbReference>
<dbReference type="Proteomes" id="UP000178485">
    <property type="component" value="Chromosome i"/>
</dbReference>
<evidence type="ECO:0000256" key="6">
    <source>
        <dbReference type="ARBA" id="ARBA00023315"/>
    </source>
</evidence>
<dbReference type="Gene3D" id="2.160.10.10">
    <property type="entry name" value="Hexapeptide repeat proteins"/>
    <property type="match status" value="1"/>
</dbReference>
<dbReference type="RefSeq" id="WP_071136520.1">
    <property type="nucleotide sequence ID" value="NZ_DUQN01000061.1"/>
</dbReference>
<proteinExistence type="predicted"/>
<keyword evidence="3" id="KW-0441">Lipid A biosynthesis</keyword>
<evidence type="ECO:0000256" key="3">
    <source>
        <dbReference type="ARBA" id="ARBA00022556"/>
    </source>
</evidence>
<keyword evidence="10" id="KW-1185">Reference proteome</keyword>
<dbReference type="EMBL" id="LT608328">
    <property type="protein sequence ID" value="SCM56958.1"/>
    <property type="molecule type" value="Genomic_DNA"/>
</dbReference>
<sequence length="262" mass="28799">MSTISSLAFVHPEAKIGENVVIEPFAYVDRNVEIGDGTVVMPYATILFGARIGKNCTIFPHATISAIPQDLKFKGEETVAIIGDRTTVRECVTVNRGTASRGKTVVGKDCLLMAYSHVAHDCILNDFVILGNTTQLAGEVEIDDYAILSGGTLVHQFSRIGAHTMIQGGSKVPKDIPPYTMVGREPLTYVGLNFVGLRRRGFTSEVINSIQDVYRYLYMAGYNTTQALERIENELPVTKERNYIIDFVKSSSRGIIRGNMEG</sequence>
<keyword evidence="6 9" id="KW-0012">Acyltransferase</keyword>
<dbReference type="NCBIfam" id="TIGR01852">
    <property type="entry name" value="lipid_A_lpxA"/>
    <property type="match status" value="1"/>
</dbReference>
<dbReference type="SUPFAM" id="SSF51161">
    <property type="entry name" value="Trimeric LpxA-like enzymes"/>
    <property type="match status" value="1"/>
</dbReference>
<dbReference type="KEGG" id="pmuc:ING2E5A_1121"/>
<gene>
    <name evidence="9" type="primary">lpxA</name>
    <name evidence="9" type="ORF">ING2E5A_1121</name>
</gene>
<dbReference type="STRING" id="1642646.ING2E5A_1121"/>
<evidence type="ECO:0000313" key="9">
    <source>
        <dbReference type="EMBL" id="SCM56958.1"/>
    </source>
</evidence>
<dbReference type="GO" id="GO:0008780">
    <property type="term" value="F:acyl-[acyl-carrier-protein]-UDP-N-acetylglucosamine O-acyltransferase activity"/>
    <property type="evidence" value="ECO:0007669"/>
    <property type="project" value="UniProtKB-EC"/>
</dbReference>
<keyword evidence="4 9" id="KW-0808">Transferase</keyword>
<dbReference type="GO" id="GO:0016020">
    <property type="term" value="C:membrane"/>
    <property type="evidence" value="ECO:0007669"/>
    <property type="project" value="GOC"/>
</dbReference>
<dbReference type="InterPro" id="IPR011004">
    <property type="entry name" value="Trimer_LpxA-like_sf"/>
</dbReference>
<dbReference type="PANTHER" id="PTHR43480:SF1">
    <property type="entry name" value="ACYL-[ACYL-CARRIER-PROTEIN]--UDP-N-ACETYLGLUCOSAMINE O-ACYLTRANSFERASE, MITOCHONDRIAL-RELATED"/>
    <property type="match status" value="1"/>
</dbReference>
<dbReference type="InterPro" id="IPR010137">
    <property type="entry name" value="Lipid_A_LpxA"/>
</dbReference>
<reference evidence="9 10" key="1">
    <citation type="submission" date="2016-08" db="EMBL/GenBank/DDBJ databases">
        <authorList>
            <person name="Seilhamer J.J."/>
        </authorList>
    </citation>
    <scope>NUCLEOTIDE SEQUENCE [LARGE SCALE GENOMIC DNA]</scope>
    <source>
        <strain evidence="9">ING2-E5A</strain>
    </source>
</reference>